<evidence type="ECO:0000313" key="5">
    <source>
        <dbReference type="Proteomes" id="UP001596496"/>
    </source>
</evidence>
<organism evidence="4 5">
    <name type="scientific">Sphaerisporangium rhizosphaerae</name>
    <dbReference type="NCBI Taxonomy" id="2269375"/>
    <lineage>
        <taxon>Bacteria</taxon>
        <taxon>Bacillati</taxon>
        <taxon>Actinomycetota</taxon>
        <taxon>Actinomycetes</taxon>
        <taxon>Streptosporangiales</taxon>
        <taxon>Streptosporangiaceae</taxon>
        <taxon>Sphaerisporangium</taxon>
    </lineage>
</organism>
<dbReference type="RefSeq" id="WP_380824769.1">
    <property type="nucleotide sequence ID" value="NZ_JBHTCG010000003.1"/>
</dbReference>
<evidence type="ECO:0000259" key="3">
    <source>
        <dbReference type="Pfam" id="PF05368"/>
    </source>
</evidence>
<comment type="caution">
    <text evidence="4">The sequence shown here is derived from an EMBL/GenBank/DDBJ whole genome shotgun (WGS) entry which is preliminary data.</text>
</comment>
<evidence type="ECO:0000256" key="2">
    <source>
        <dbReference type="ARBA" id="ARBA00022857"/>
    </source>
</evidence>
<dbReference type="InterPro" id="IPR036291">
    <property type="entry name" value="NAD(P)-bd_dom_sf"/>
</dbReference>
<keyword evidence="5" id="KW-1185">Reference proteome</keyword>
<evidence type="ECO:0000256" key="1">
    <source>
        <dbReference type="ARBA" id="ARBA00006328"/>
    </source>
</evidence>
<accession>A0ABW2NZP7</accession>
<gene>
    <name evidence="4" type="ORF">ACFQSB_05950</name>
</gene>
<feature type="domain" description="NmrA-like" evidence="3">
    <location>
        <begin position="6"/>
        <end position="259"/>
    </location>
</feature>
<dbReference type="CDD" id="cd05251">
    <property type="entry name" value="NmrA_like_SDR_a"/>
    <property type="match status" value="1"/>
</dbReference>
<evidence type="ECO:0000313" key="4">
    <source>
        <dbReference type="EMBL" id="MFC7381741.1"/>
    </source>
</evidence>
<dbReference type="Pfam" id="PF05368">
    <property type="entry name" value="NmrA"/>
    <property type="match status" value="1"/>
</dbReference>
<dbReference type="InterPro" id="IPR051164">
    <property type="entry name" value="NmrA-like_oxidored"/>
</dbReference>
<dbReference type="InterPro" id="IPR008030">
    <property type="entry name" value="NmrA-like"/>
</dbReference>
<reference evidence="5" key="1">
    <citation type="journal article" date="2019" name="Int. J. Syst. Evol. Microbiol.">
        <title>The Global Catalogue of Microorganisms (GCM) 10K type strain sequencing project: providing services to taxonomists for standard genome sequencing and annotation.</title>
        <authorList>
            <consortium name="The Broad Institute Genomics Platform"/>
            <consortium name="The Broad Institute Genome Sequencing Center for Infectious Disease"/>
            <person name="Wu L."/>
            <person name="Ma J."/>
        </authorList>
    </citation>
    <scope>NUCLEOTIDE SEQUENCE [LARGE SCALE GENOMIC DNA]</scope>
    <source>
        <strain evidence="5">CECT 7649</strain>
    </source>
</reference>
<dbReference type="PANTHER" id="PTHR42748">
    <property type="entry name" value="NITROGEN METABOLITE REPRESSION PROTEIN NMRA FAMILY MEMBER"/>
    <property type="match status" value="1"/>
</dbReference>
<protein>
    <submittedName>
        <fullName evidence="4">NmrA/HSCARG family protein</fullName>
    </submittedName>
</protein>
<keyword evidence="2" id="KW-0521">NADP</keyword>
<dbReference type="Gene3D" id="3.40.50.720">
    <property type="entry name" value="NAD(P)-binding Rossmann-like Domain"/>
    <property type="match status" value="1"/>
</dbReference>
<comment type="similarity">
    <text evidence="1">Belongs to the NmrA-type oxidoreductase family.</text>
</comment>
<dbReference type="Proteomes" id="UP001596496">
    <property type="component" value="Unassembled WGS sequence"/>
</dbReference>
<sequence>MSDIQIILVTGATGRQGGATARELLARGRTVHALVRDPDKPEAVALKESGAILVRGDMDDPASLDAALRGVHGLYSVQTFTGPDGTAGEIRQGKAVADAATRAGVRHFVYGSVGGADRPSKVRHFESKRAVEEHLTELGLPATILRSPFFMSNFKDLGPRWADGELVLTLALSPQTKLQMITPEDIGVIAADAFDAPAEFIGRGIEIAGDELTGPQMAEVFARAAGTSVRFHSQPIEQVRAFSAELANMFDWFNTTGFKADLPSLRARHRNLTTLDAWVSEHWTPPAQRPA</sequence>
<dbReference type="SUPFAM" id="SSF51735">
    <property type="entry name" value="NAD(P)-binding Rossmann-fold domains"/>
    <property type="match status" value="1"/>
</dbReference>
<name>A0ABW2NZP7_9ACTN</name>
<dbReference type="EMBL" id="JBHTCG010000003">
    <property type="protein sequence ID" value="MFC7381741.1"/>
    <property type="molecule type" value="Genomic_DNA"/>
</dbReference>
<proteinExistence type="inferred from homology"/>
<dbReference type="Gene3D" id="3.90.25.10">
    <property type="entry name" value="UDP-galactose 4-epimerase, domain 1"/>
    <property type="match status" value="1"/>
</dbReference>
<dbReference type="PANTHER" id="PTHR42748:SF7">
    <property type="entry name" value="NMRA LIKE REDOX SENSOR 1-RELATED"/>
    <property type="match status" value="1"/>
</dbReference>